<dbReference type="Proteomes" id="UP001054902">
    <property type="component" value="Unassembled WGS sequence"/>
</dbReference>
<feature type="compositionally biased region" description="Basic and acidic residues" evidence="1">
    <location>
        <begin position="253"/>
        <end position="262"/>
    </location>
</feature>
<feature type="compositionally biased region" description="Basic and acidic residues" evidence="1">
    <location>
        <begin position="61"/>
        <end position="81"/>
    </location>
</feature>
<reference evidence="2 3" key="1">
    <citation type="journal article" date="2021" name="Sci. Rep.">
        <title>The genome of the diatom Chaetoceros tenuissimus carries an ancient integrated fragment of an extant virus.</title>
        <authorList>
            <person name="Hongo Y."/>
            <person name="Kimura K."/>
            <person name="Takaki Y."/>
            <person name="Yoshida Y."/>
            <person name="Baba S."/>
            <person name="Kobayashi G."/>
            <person name="Nagasaki K."/>
            <person name="Hano T."/>
            <person name="Tomaru Y."/>
        </authorList>
    </citation>
    <scope>NUCLEOTIDE SEQUENCE [LARGE SCALE GENOMIC DNA]</scope>
    <source>
        <strain evidence="2 3">NIES-3715</strain>
    </source>
</reference>
<feature type="region of interest" description="Disordered" evidence="1">
    <location>
        <begin position="45"/>
        <end position="81"/>
    </location>
</feature>
<name>A0AAD3HCP1_9STRA</name>
<proteinExistence type="predicted"/>
<accession>A0AAD3HCP1</accession>
<protein>
    <submittedName>
        <fullName evidence="2">Uncharacterized protein</fullName>
    </submittedName>
</protein>
<evidence type="ECO:0000313" key="3">
    <source>
        <dbReference type="Proteomes" id="UP001054902"/>
    </source>
</evidence>
<feature type="region of interest" description="Disordered" evidence="1">
    <location>
        <begin position="179"/>
        <end position="274"/>
    </location>
</feature>
<evidence type="ECO:0000313" key="2">
    <source>
        <dbReference type="EMBL" id="GFH58745.1"/>
    </source>
</evidence>
<gene>
    <name evidence="2" type="ORF">CTEN210_15221</name>
</gene>
<feature type="region of interest" description="Disordered" evidence="1">
    <location>
        <begin position="362"/>
        <end position="384"/>
    </location>
</feature>
<feature type="compositionally biased region" description="Basic and acidic residues" evidence="1">
    <location>
        <begin position="211"/>
        <end position="240"/>
    </location>
</feature>
<evidence type="ECO:0000256" key="1">
    <source>
        <dbReference type="SAM" id="MobiDB-lite"/>
    </source>
</evidence>
<feature type="compositionally biased region" description="Basic residues" evidence="1">
    <location>
        <begin position="180"/>
        <end position="209"/>
    </location>
</feature>
<keyword evidence="3" id="KW-1185">Reference proteome</keyword>
<dbReference type="AlphaFoldDB" id="A0AAD3HCP1"/>
<dbReference type="EMBL" id="BLLK01000062">
    <property type="protein sequence ID" value="GFH58745.1"/>
    <property type="molecule type" value="Genomic_DNA"/>
</dbReference>
<comment type="caution">
    <text evidence="2">The sequence shown here is derived from an EMBL/GenBank/DDBJ whole genome shotgun (WGS) entry which is preliminary data.</text>
</comment>
<organism evidence="2 3">
    <name type="scientific">Chaetoceros tenuissimus</name>
    <dbReference type="NCBI Taxonomy" id="426638"/>
    <lineage>
        <taxon>Eukaryota</taxon>
        <taxon>Sar</taxon>
        <taxon>Stramenopiles</taxon>
        <taxon>Ochrophyta</taxon>
        <taxon>Bacillariophyta</taxon>
        <taxon>Coscinodiscophyceae</taxon>
        <taxon>Chaetocerotophycidae</taxon>
        <taxon>Chaetocerotales</taxon>
        <taxon>Chaetocerotaceae</taxon>
        <taxon>Chaetoceros</taxon>
    </lineage>
</organism>
<sequence length="579" mass="65455">MSGSEPAFDESRYNKKDLLLQAAINMRVCRDMEIRQEKRLQEIADRIFASDDEDESSSPVPREEKKEDAPHERAENDDQFHQMKCQSYSPYSDDDDSDAESRATVDIDYNDLPPQGLCNSTGTFYSTLDNDTCAKIAKIAGFRSWEDVAFIKENIKRFPMIKTKGIRLKAGTYICIVRDPRRHLRRNKRGRSSKSSRSKKGNKRQKVSGKKIIDTKASSEKSPKSNDKPCGEDPINEKRKSSSGQPKPVVAVRENRSNEEVHTQIPLSRSSDPYGYDKVKESYLKFLENGEDDSHNAFREAYPHIVKKYSRKSLSQKLSDWKSDFNKKMKSKNKNSSRMSPCTIETVAPKVLPLKPSFSRIGEKLSPDPARLPRMTKEENEHNTSIPKCVTEIVSPKGSSTQTISSIPEKSPSDPILLPKFLAISNDKHYLNKLHQYVRSDLLELVQESSGKVGIQCVFCKGKPDKAPMAISFPTGFEGSAGLYRSVCTWQRVHFKSCKYVPDNVKKTYDELKVKDTSRGRVQYWIDSAELIGLNQRENGGLEFSPDSKCSGVSNTAKGDIKSSNYNRKMPAVLANVVE</sequence>